<name>A0ACC2PZC2_9NEOP</name>
<keyword evidence="2" id="KW-1185">Reference proteome</keyword>
<sequence>MAGVQRTPPNTPRTQFSNIGVAETRSEPDISTAVSECGYVNTNRSKRPRSQVSPREESDHESPLKLELQLAKWKKEQDSSIAKQLADQTSLIAKLSSDIGDIKKQNNLIQASNAEIFKSNSGIIQSLEFFNKQFEDLKAEVETLRKERRDQQIYIENLEQKIIDLQHKSRSSGVELRNIPQDFAESSTNLKKTVCNIASTTPRPIVAEFSTVQTKQSLISAVRLYNKGRGKDDKLNTSVMGMPGDRRPVYIAEHLPPSTKKLFYLAREFAN</sequence>
<comment type="caution">
    <text evidence="1">The sequence shown here is derived from an EMBL/GenBank/DDBJ whole genome shotgun (WGS) entry which is preliminary data.</text>
</comment>
<organism evidence="1 2">
    <name type="scientific">Mythimna loreyi</name>
    <dbReference type="NCBI Taxonomy" id="667449"/>
    <lineage>
        <taxon>Eukaryota</taxon>
        <taxon>Metazoa</taxon>
        <taxon>Ecdysozoa</taxon>
        <taxon>Arthropoda</taxon>
        <taxon>Hexapoda</taxon>
        <taxon>Insecta</taxon>
        <taxon>Pterygota</taxon>
        <taxon>Neoptera</taxon>
        <taxon>Endopterygota</taxon>
        <taxon>Lepidoptera</taxon>
        <taxon>Glossata</taxon>
        <taxon>Ditrysia</taxon>
        <taxon>Noctuoidea</taxon>
        <taxon>Noctuidae</taxon>
        <taxon>Noctuinae</taxon>
        <taxon>Hadenini</taxon>
        <taxon>Mythimna</taxon>
    </lineage>
</organism>
<dbReference type="Proteomes" id="UP001231649">
    <property type="component" value="Chromosome 32"/>
</dbReference>
<reference evidence="1" key="1">
    <citation type="submission" date="2023-03" db="EMBL/GenBank/DDBJ databases">
        <title>Chromosome-level genomes of two armyworms, Mythimna separata and Mythimna loreyi, provide insights into the biosynthesis and reception of sex pheromones.</title>
        <authorList>
            <person name="Zhao H."/>
        </authorList>
    </citation>
    <scope>NUCLEOTIDE SEQUENCE</scope>
    <source>
        <strain evidence="1">BeijingLab</strain>
    </source>
</reference>
<protein>
    <submittedName>
        <fullName evidence="1">Uncharacterized protein</fullName>
    </submittedName>
</protein>
<proteinExistence type="predicted"/>
<evidence type="ECO:0000313" key="1">
    <source>
        <dbReference type="EMBL" id="KAJ8704299.1"/>
    </source>
</evidence>
<dbReference type="EMBL" id="CM056808">
    <property type="protein sequence ID" value="KAJ8704299.1"/>
    <property type="molecule type" value="Genomic_DNA"/>
</dbReference>
<accession>A0ACC2PZC2</accession>
<gene>
    <name evidence="1" type="ORF">PYW08_013023</name>
</gene>
<evidence type="ECO:0000313" key="2">
    <source>
        <dbReference type="Proteomes" id="UP001231649"/>
    </source>
</evidence>